<keyword evidence="5" id="KW-1185">Reference proteome</keyword>
<evidence type="ECO:0000256" key="2">
    <source>
        <dbReference type="ARBA" id="ARBA00022737"/>
    </source>
</evidence>
<dbReference type="InterPro" id="IPR001611">
    <property type="entry name" value="Leu-rich_rpt"/>
</dbReference>
<protein>
    <submittedName>
        <fullName evidence="3">Uncharacterized protein</fullName>
    </submittedName>
</protein>
<sequence>MSLRSLSLTQLFNLRKLEIHNCTNVIPVLKSNSIQTLIIQNCGIASADLYLENLEVLSLCHNELLQIKLNCPKLKDLNVSYNKNILSIWQLSENKSLTKLQCQDGHTLSGLQTMINLQFLDMSKNLRVDISQISHLTHLTQLGLFGCKLKNIEGLQSLTLLIELYMSSNIGLDISPIKQLVNLQKLHLSCCQFSNTQHLQYLTNLEELDLSFNENIDISTVKYLVKLKHIDLNGCKLKDVATLSTLTNLNTIMLQSSLIRDFMCLKQLVNWKTLQNSNNVVVNIAQLQNYSHIKWLYLDSCNIFEISALRSLNSLLTLDLSTNNIVSLGPLKNLKQLTDLNVENNYVSDFHPIEQHPNFELYQIENQNQASLQIIKLDDNMQLIDNAIIQLRKTQFNRRIWIDTKSVILQMTIFQHIQLLQQQHQAFMNKCCFYFNILNSLENFQ</sequence>
<gene>
    <name evidence="4" type="ORF">HINF_LOCUS17992</name>
    <name evidence="3" type="ORF">HINF_LOCUS66233</name>
</gene>
<name>A0AA86RS14_9EUKA</name>
<proteinExistence type="predicted"/>
<accession>A0AA86RS14</accession>
<dbReference type="PROSITE" id="PS51450">
    <property type="entry name" value="LRR"/>
    <property type="match status" value="4"/>
</dbReference>
<dbReference type="InterPro" id="IPR050836">
    <property type="entry name" value="SDS22/Internalin_LRR"/>
</dbReference>
<keyword evidence="2" id="KW-0677">Repeat</keyword>
<dbReference type="Gene3D" id="3.80.10.10">
    <property type="entry name" value="Ribonuclease Inhibitor"/>
    <property type="match status" value="3"/>
</dbReference>
<dbReference type="PANTHER" id="PTHR46652">
    <property type="entry name" value="LEUCINE-RICH REPEAT AND IQ DOMAIN-CONTAINING PROTEIN 1-RELATED"/>
    <property type="match status" value="1"/>
</dbReference>
<organism evidence="3">
    <name type="scientific">Hexamita inflata</name>
    <dbReference type="NCBI Taxonomy" id="28002"/>
    <lineage>
        <taxon>Eukaryota</taxon>
        <taxon>Metamonada</taxon>
        <taxon>Diplomonadida</taxon>
        <taxon>Hexamitidae</taxon>
        <taxon>Hexamitinae</taxon>
        <taxon>Hexamita</taxon>
    </lineage>
</organism>
<evidence type="ECO:0000256" key="1">
    <source>
        <dbReference type="ARBA" id="ARBA00022614"/>
    </source>
</evidence>
<dbReference type="EMBL" id="CATOUU010001185">
    <property type="protein sequence ID" value="CAI9978588.1"/>
    <property type="molecule type" value="Genomic_DNA"/>
</dbReference>
<keyword evidence="1" id="KW-0433">Leucine-rich repeat</keyword>
<reference evidence="4 5" key="2">
    <citation type="submission" date="2024-07" db="EMBL/GenBank/DDBJ databases">
        <authorList>
            <person name="Akdeniz Z."/>
        </authorList>
    </citation>
    <scope>NUCLEOTIDE SEQUENCE [LARGE SCALE GENOMIC DNA]</scope>
</reference>
<evidence type="ECO:0000313" key="4">
    <source>
        <dbReference type="EMBL" id="CAL6002578.1"/>
    </source>
</evidence>
<evidence type="ECO:0000313" key="3">
    <source>
        <dbReference type="EMBL" id="CAI9978588.1"/>
    </source>
</evidence>
<dbReference type="InterPro" id="IPR032675">
    <property type="entry name" value="LRR_dom_sf"/>
</dbReference>
<reference evidence="3" key="1">
    <citation type="submission" date="2023-06" db="EMBL/GenBank/DDBJ databases">
        <authorList>
            <person name="Kurt Z."/>
        </authorList>
    </citation>
    <scope>NUCLEOTIDE SEQUENCE</scope>
</reference>
<dbReference type="Proteomes" id="UP001642409">
    <property type="component" value="Unassembled WGS sequence"/>
</dbReference>
<dbReference type="EMBL" id="CAXDID020000045">
    <property type="protein sequence ID" value="CAL6002578.1"/>
    <property type="molecule type" value="Genomic_DNA"/>
</dbReference>
<dbReference type="AlphaFoldDB" id="A0AA86RS14"/>
<evidence type="ECO:0000313" key="5">
    <source>
        <dbReference type="Proteomes" id="UP001642409"/>
    </source>
</evidence>
<comment type="caution">
    <text evidence="3">The sequence shown here is derived from an EMBL/GenBank/DDBJ whole genome shotgun (WGS) entry which is preliminary data.</text>
</comment>
<dbReference type="SUPFAM" id="SSF52058">
    <property type="entry name" value="L domain-like"/>
    <property type="match status" value="2"/>
</dbReference>
<dbReference type="PANTHER" id="PTHR46652:SF3">
    <property type="entry name" value="LEUCINE-RICH REPEAT-CONTAINING PROTEIN 9"/>
    <property type="match status" value="1"/>
</dbReference>